<evidence type="ECO:0000313" key="2">
    <source>
        <dbReference type="EMBL" id="KAF1921947.1"/>
    </source>
</evidence>
<dbReference type="Proteomes" id="UP000800096">
    <property type="component" value="Unassembled WGS sequence"/>
</dbReference>
<dbReference type="AlphaFoldDB" id="A0A6A5R7U4"/>
<name>A0A6A5R7U4_AMPQU</name>
<proteinExistence type="predicted"/>
<reference evidence="2" key="1">
    <citation type="journal article" date="2020" name="Stud. Mycol.">
        <title>101 Dothideomycetes genomes: a test case for predicting lifestyles and emergence of pathogens.</title>
        <authorList>
            <person name="Haridas S."/>
            <person name="Albert R."/>
            <person name="Binder M."/>
            <person name="Bloem J."/>
            <person name="Labutti K."/>
            <person name="Salamov A."/>
            <person name="Andreopoulos B."/>
            <person name="Baker S."/>
            <person name="Barry K."/>
            <person name="Bills G."/>
            <person name="Bluhm B."/>
            <person name="Cannon C."/>
            <person name="Castanera R."/>
            <person name="Culley D."/>
            <person name="Daum C."/>
            <person name="Ezra D."/>
            <person name="Gonzalez J."/>
            <person name="Henrissat B."/>
            <person name="Kuo A."/>
            <person name="Liang C."/>
            <person name="Lipzen A."/>
            <person name="Lutzoni F."/>
            <person name="Magnuson J."/>
            <person name="Mondo S."/>
            <person name="Nolan M."/>
            <person name="Ohm R."/>
            <person name="Pangilinan J."/>
            <person name="Park H.-J."/>
            <person name="Ramirez L."/>
            <person name="Alfaro M."/>
            <person name="Sun H."/>
            <person name="Tritt A."/>
            <person name="Yoshinaga Y."/>
            <person name="Zwiers L.-H."/>
            <person name="Turgeon B."/>
            <person name="Goodwin S."/>
            <person name="Spatafora J."/>
            <person name="Crous P."/>
            <person name="Grigoriev I."/>
        </authorList>
    </citation>
    <scope>NUCLEOTIDE SEQUENCE</scope>
    <source>
        <strain evidence="2">HMLAC05119</strain>
    </source>
</reference>
<evidence type="ECO:0000256" key="1">
    <source>
        <dbReference type="SAM" id="MobiDB-lite"/>
    </source>
</evidence>
<feature type="region of interest" description="Disordered" evidence="1">
    <location>
        <begin position="33"/>
        <end position="54"/>
    </location>
</feature>
<accession>A0A6A5R7U4</accession>
<sequence length="226" mass="25070">MYQDRTFAFTKASLLSKLVIECGYGRSRRQRLATESRKVGKGRLARSSSQLASTRDDGATRHLWLRAGWLHGAPLNETAQRRGIFSAMCEPSVEKVYLGQGDLAPSNKVANDRPAALIIEAATRTAFAGNRSSIWPTLTLAYEARGVNSGSRIARKVKTIHQQRAAHADGVVIRLAFQRNKKHKPRDEVRFGQIRPDVAMVCQTPDAQCSTLRGWHAEGWQSKDTG</sequence>
<evidence type="ECO:0000313" key="3">
    <source>
        <dbReference type="Proteomes" id="UP000800096"/>
    </source>
</evidence>
<organism evidence="2 3">
    <name type="scientific">Ampelomyces quisqualis</name>
    <name type="common">Powdery mildew agent</name>
    <dbReference type="NCBI Taxonomy" id="50730"/>
    <lineage>
        <taxon>Eukaryota</taxon>
        <taxon>Fungi</taxon>
        <taxon>Dikarya</taxon>
        <taxon>Ascomycota</taxon>
        <taxon>Pezizomycotina</taxon>
        <taxon>Dothideomycetes</taxon>
        <taxon>Pleosporomycetidae</taxon>
        <taxon>Pleosporales</taxon>
        <taxon>Pleosporineae</taxon>
        <taxon>Phaeosphaeriaceae</taxon>
        <taxon>Ampelomyces</taxon>
    </lineage>
</organism>
<keyword evidence="3" id="KW-1185">Reference proteome</keyword>
<gene>
    <name evidence="2" type="ORF">BDU57DRAFT_526675</name>
</gene>
<dbReference type="EMBL" id="ML979132">
    <property type="protein sequence ID" value="KAF1921947.1"/>
    <property type="molecule type" value="Genomic_DNA"/>
</dbReference>
<protein>
    <submittedName>
        <fullName evidence="2">Uncharacterized protein</fullName>
    </submittedName>
</protein>